<dbReference type="FunFam" id="3.40.980.10:FF:000004">
    <property type="entry name" value="Molybdopterin molybdenumtransferase"/>
    <property type="match status" value="1"/>
</dbReference>
<evidence type="ECO:0000256" key="8">
    <source>
        <dbReference type="ARBA" id="ARBA00022842"/>
    </source>
</evidence>
<keyword evidence="5 11" id="KW-0500">Molybdenum</keyword>
<dbReference type="InterPro" id="IPR036135">
    <property type="entry name" value="MoeA_linker/N_sf"/>
</dbReference>
<evidence type="ECO:0000256" key="7">
    <source>
        <dbReference type="ARBA" id="ARBA00022723"/>
    </source>
</evidence>
<proteinExistence type="inferred from homology"/>
<organism evidence="13 14">
    <name type="scientific">Tolumonas osonensis</name>
    <dbReference type="NCBI Taxonomy" id="675874"/>
    <lineage>
        <taxon>Bacteria</taxon>
        <taxon>Pseudomonadati</taxon>
        <taxon>Pseudomonadota</taxon>
        <taxon>Gammaproteobacteria</taxon>
        <taxon>Aeromonadales</taxon>
        <taxon>Aeromonadaceae</taxon>
        <taxon>Tolumonas</taxon>
    </lineage>
</organism>
<dbReference type="InterPro" id="IPR036425">
    <property type="entry name" value="MoaB/Mog-like_dom_sf"/>
</dbReference>
<dbReference type="SUPFAM" id="SSF63882">
    <property type="entry name" value="MoeA N-terminal region -like"/>
    <property type="match status" value="1"/>
</dbReference>
<comment type="similarity">
    <text evidence="4 11">Belongs to the MoeA family.</text>
</comment>
<comment type="cofactor">
    <cofactor evidence="1 11">
        <name>Mg(2+)</name>
        <dbReference type="ChEBI" id="CHEBI:18420"/>
    </cofactor>
</comment>
<dbReference type="Proteomes" id="UP000585721">
    <property type="component" value="Unassembled WGS sequence"/>
</dbReference>
<evidence type="ECO:0000256" key="10">
    <source>
        <dbReference type="ARBA" id="ARBA00047317"/>
    </source>
</evidence>
<dbReference type="PANTHER" id="PTHR10192:SF5">
    <property type="entry name" value="GEPHYRIN"/>
    <property type="match status" value="1"/>
</dbReference>
<dbReference type="InterPro" id="IPR001453">
    <property type="entry name" value="MoaB/Mog_dom"/>
</dbReference>
<dbReference type="Gene3D" id="2.170.190.11">
    <property type="entry name" value="Molybdopterin biosynthesis moea protein, domain 3"/>
    <property type="match status" value="1"/>
</dbReference>
<dbReference type="EMBL" id="JACHGR010000002">
    <property type="protein sequence ID" value="MBB6054885.1"/>
    <property type="molecule type" value="Genomic_DNA"/>
</dbReference>
<evidence type="ECO:0000256" key="5">
    <source>
        <dbReference type="ARBA" id="ARBA00022505"/>
    </source>
</evidence>
<comment type="function">
    <text evidence="2 11">Catalyzes the insertion of molybdate into adenylated molybdopterin with the concomitant release of AMP.</text>
</comment>
<evidence type="ECO:0000256" key="6">
    <source>
        <dbReference type="ARBA" id="ARBA00022679"/>
    </source>
</evidence>
<keyword evidence="9 11" id="KW-0501">Molybdenum cofactor biosynthesis</keyword>
<evidence type="ECO:0000256" key="4">
    <source>
        <dbReference type="ARBA" id="ARBA00010763"/>
    </source>
</evidence>
<dbReference type="InterPro" id="IPR036688">
    <property type="entry name" value="MoeA_C_domain_IV_sf"/>
</dbReference>
<accession>A0A841GHR8</accession>
<evidence type="ECO:0000256" key="11">
    <source>
        <dbReference type="RuleBase" id="RU365090"/>
    </source>
</evidence>
<keyword evidence="14" id="KW-1185">Reference proteome</keyword>
<evidence type="ECO:0000256" key="9">
    <source>
        <dbReference type="ARBA" id="ARBA00023150"/>
    </source>
</evidence>
<dbReference type="PANTHER" id="PTHR10192">
    <property type="entry name" value="MOLYBDOPTERIN BIOSYNTHESIS PROTEIN"/>
    <property type="match status" value="1"/>
</dbReference>
<dbReference type="AlphaFoldDB" id="A0A841GHR8"/>
<dbReference type="RefSeq" id="WP_188025683.1">
    <property type="nucleotide sequence ID" value="NZ_JACHGR010000002.1"/>
</dbReference>
<keyword evidence="7 11" id="KW-0479">Metal-binding</keyword>
<dbReference type="SMART" id="SM00852">
    <property type="entry name" value="MoCF_biosynth"/>
    <property type="match status" value="1"/>
</dbReference>
<dbReference type="Gene3D" id="3.40.980.10">
    <property type="entry name" value="MoaB/Mog-like domain"/>
    <property type="match status" value="1"/>
</dbReference>
<dbReference type="UniPathway" id="UPA00344"/>
<dbReference type="SUPFAM" id="SSF53218">
    <property type="entry name" value="Molybdenum cofactor biosynthesis proteins"/>
    <property type="match status" value="1"/>
</dbReference>
<dbReference type="Pfam" id="PF03453">
    <property type="entry name" value="MoeA_N"/>
    <property type="match status" value="1"/>
</dbReference>
<evidence type="ECO:0000256" key="2">
    <source>
        <dbReference type="ARBA" id="ARBA00002901"/>
    </source>
</evidence>
<feature type="domain" description="MoaB/Mog" evidence="12">
    <location>
        <begin position="182"/>
        <end position="319"/>
    </location>
</feature>
<comment type="pathway">
    <text evidence="3 11">Cofactor biosynthesis; molybdopterin biosynthesis.</text>
</comment>
<dbReference type="PROSITE" id="PS01079">
    <property type="entry name" value="MOCF_BIOSYNTHESIS_2"/>
    <property type="match status" value="1"/>
</dbReference>
<dbReference type="Gene3D" id="3.90.105.10">
    <property type="entry name" value="Molybdopterin biosynthesis moea protein, domain 2"/>
    <property type="match status" value="1"/>
</dbReference>
<keyword evidence="8 11" id="KW-0460">Magnesium</keyword>
<dbReference type="Pfam" id="PF00994">
    <property type="entry name" value="MoCF_biosynth"/>
    <property type="match status" value="1"/>
</dbReference>
<dbReference type="GO" id="GO:0061599">
    <property type="term" value="F:molybdopterin molybdotransferase activity"/>
    <property type="evidence" value="ECO:0007669"/>
    <property type="project" value="UniProtKB-UniRule"/>
</dbReference>
<evidence type="ECO:0000313" key="13">
    <source>
        <dbReference type="EMBL" id="MBB6054885.1"/>
    </source>
</evidence>
<dbReference type="Gene3D" id="2.40.340.10">
    <property type="entry name" value="MoeA, C-terminal, domain IV"/>
    <property type="match status" value="1"/>
</dbReference>
<gene>
    <name evidence="13" type="ORF">HNR75_000757</name>
</gene>
<keyword evidence="6 11" id="KW-0808">Transferase</keyword>
<dbReference type="NCBIfam" id="NF045515">
    <property type="entry name" value="Glp_gephyrin"/>
    <property type="match status" value="1"/>
</dbReference>
<dbReference type="GO" id="GO:0005829">
    <property type="term" value="C:cytosol"/>
    <property type="evidence" value="ECO:0007669"/>
    <property type="project" value="TreeGrafter"/>
</dbReference>
<dbReference type="SUPFAM" id="SSF63867">
    <property type="entry name" value="MoeA C-terminal domain-like"/>
    <property type="match status" value="1"/>
</dbReference>
<evidence type="ECO:0000313" key="14">
    <source>
        <dbReference type="Proteomes" id="UP000585721"/>
    </source>
</evidence>
<sequence>MSCCDAGAMRVQDALTTMLAQIAPVQAFMTVPLATAQGHILAENVLSPLNMPPFDNSAMDGYAFRFAEWQDGCAMPVAGTALAGQPFSGEIPVGACLRIMTGAQVPDGLDSVIMQEQTAQTLEGVLFTQPPKAKANIRYLGEEIRTGDVVLKAGSRLHARALPLLATLGLPELKVVRRLKVAIFSTGDELKVPGTALQDGEIYDSNRYGIEAMLNRMGIECLNYGIIPDDPAQLRDTFIQAAQEADAIITSGGVSVGEADYTKDLLLELGEVGFWSVAMKPGKPFAFGSIRNKHFFGLPGNPVSAFVTFYQLVQPALRKLAGEISVSPLRIPAIAEHHFRSAKNRVDFQRGVISVNAEGQISVRSTGAQGSGMFTSLCAANCFVIVEKEVTVGEIVTIELFNEIVS</sequence>
<dbReference type="CDD" id="cd00887">
    <property type="entry name" value="MoeA"/>
    <property type="match status" value="1"/>
</dbReference>
<dbReference type="EC" id="2.10.1.1" evidence="11"/>
<name>A0A841GHR8_9GAMM</name>
<dbReference type="InterPro" id="IPR008284">
    <property type="entry name" value="MoCF_biosynth_CS"/>
</dbReference>
<dbReference type="GO" id="GO:0046872">
    <property type="term" value="F:metal ion binding"/>
    <property type="evidence" value="ECO:0007669"/>
    <property type="project" value="UniProtKB-UniRule"/>
</dbReference>
<dbReference type="NCBIfam" id="TIGR00177">
    <property type="entry name" value="molyb_syn"/>
    <property type="match status" value="1"/>
</dbReference>
<evidence type="ECO:0000259" key="12">
    <source>
        <dbReference type="SMART" id="SM00852"/>
    </source>
</evidence>
<evidence type="ECO:0000256" key="3">
    <source>
        <dbReference type="ARBA" id="ARBA00005046"/>
    </source>
</evidence>
<comment type="catalytic activity">
    <reaction evidence="10">
        <text>adenylyl-molybdopterin + molybdate = Mo-molybdopterin + AMP + H(+)</text>
        <dbReference type="Rhea" id="RHEA:35047"/>
        <dbReference type="ChEBI" id="CHEBI:15378"/>
        <dbReference type="ChEBI" id="CHEBI:36264"/>
        <dbReference type="ChEBI" id="CHEBI:62727"/>
        <dbReference type="ChEBI" id="CHEBI:71302"/>
        <dbReference type="ChEBI" id="CHEBI:456215"/>
        <dbReference type="EC" id="2.10.1.1"/>
    </reaction>
</comment>
<dbReference type="NCBIfam" id="NF007960">
    <property type="entry name" value="PRK10680.1"/>
    <property type="match status" value="1"/>
</dbReference>
<protein>
    <recommendedName>
        <fullName evidence="11">Molybdopterin molybdenumtransferase</fullName>
        <ecNumber evidence="11">2.10.1.1</ecNumber>
    </recommendedName>
</protein>
<reference evidence="13 14" key="1">
    <citation type="submission" date="2020-08" db="EMBL/GenBank/DDBJ databases">
        <title>Genomic Encyclopedia of Type Strains, Phase IV (KMG-IV): sequencing the most valuable type-strain genomes for metagenomic binning, comparative biology and taxonomic classification.</title>
        <authorList>
            <person name="Goeker M."/>
        </authorList>
    </citation>
    <scope>NUCLEOTIDE SEQUENCE [LARGE SCALE GENOMIC DNA]</scope>
    <source>
        <strain evidence="13 14">DSM 22975</strain>
    </source>
</reference>
<dbReference type="Pfam" id="PF03454">
    <property type="entry name" value="MoeA_C"/>
    <property type="match status" value="1"/>
</dbReference>
<dbReference type="GO" id="GO:0006777">
    <property type="term" value="P:Mo-molybdopterin cofactor biosynthetic process"/>
    <property type="evidence" value="ECO:0007669"/>
    <property type="project" value="UniProtKB-UniRule"/>
</dbReference>
<dbReference type="InterPro" id="IPR005111">
    <property type="entry name" value="MoeA_C_domain_IV"/>
</dbReference>
<evidence type="ECO:0000256" key="1">
    <source>
        <dbReference type="ARBA" id="ARBA00001946"/>
    </source>
</evidence>
<dbReference type="InterPro" id="IPR038987">
    <property type="entry name" value="MoeA-like"/>
</dbReference>
<dbReference type="InterPro" id="IPR005110">
    <property type="entry name" value="MoeA_linker/N"/>
</dbReference>
<comment type="caution">
    <text evidence="13">The sequence shown here is derived from an EMBL/GenBank/DDBJ whole genome shotgun (WGS) entry which is preliminary data.</text>
</comment>